<keyword evidence="3" id="KW-0472">Membrane</keyword>
<organism evidence="5 6">
    <name type="scientific">Paenibacillus allorhizosphaerae</name>
    <dbReference type="NCBI Taxonomy" id="2849866"/>
    <lineage>
        <taxon>Bacteria</taxon>
        <taxon>Bacillati</taxon>
        <taxon>Bacillota</taxon>
        <taxon>Bacilli</taxon>
        <taxon>Bacillales</taxon>
        <taxon>Paenibacillaceae</taxon>
        <taxon>Paenibacillus</taxon>
    </lineage>
</organism>
<keyword evidence="3" id="KW-0812">Transmembrane</keyword>
<keyword evidence="6" id="KW-1185">Reference proteome</keyword>
<dbReference type="CDD" id="cd02696">
    <property type="entry name" value="MurNAc-LAA"/>
    <property type="match status" value="1"/>
</dbReference>
<feature type="transmembrane region" description="Helical" evidence="3">
    <location>
        <begin position="20"/>
        <end position="39"/>
    </location>
</feature>
<feature type="region of interest" description="Disordered" evidence="2">
    <location>
        <begin position="108"/>
        <end position="138"/>
    </location>
</feature>
<feature type="region of interest" description="Disordered" evidence="2">
    <location>
        <begin position="48"/>
        <end position="95"/>
    </location>
</feature>
<evidence type="ECO:0000256" key="3">
    <source>
        <dbReference type="SAM" id="Phobius"/>
    </source>
</evidence>
<reference evidence="5 6" key="1">
    <citation type="submission" date="2021-06" db="EMBL/GenBank/DDBJ databases">
        <authorList>
            <person name="Criscuolo A."/>
        </authorList>
    </citation>
    <scope>NUCLEOTIDE SEQUENCE [LARGE SCALE GENOMIC DNA]</scope>
    <source>
        <strain evidence="6">CIP 111802</strain>
    </source>
</reference>
<dbReference type="Pfam" id="PF01520">
    <property type="entry name" value="Amidase_3"/>
    <property type="match status" value="1"/>
</dbReference>
<evidence type="ECO:0000313" key="6">
    <source>
        <dbReference type="Proteomes" id="UP000730618"/>
    </source>
</evidence>
<evidence type="ECO:0000259" key="4">
    <source>
        <dbReference type="SMART" id="SM00646"/>
    </source>
</evidence>
<feature type="compositionally biased region" description="Low complexity" evidence="2">
    <location>
        <begin position="74"/>
        <end position="89"/>
    </location>
</feature>
<evidence type="ECO:0000256" key="1">
    <source>
        <dbReference type="ARBA" id="ARBA00022801"/>
    </source>
</evidence>
<dbReference type="PANTHER" id="PTHR30404:SF0">
    <property type="entry name" value="N-ACETYLMURAMOYL-L-ALANINE AMIDASE AMIC"/>
    <property type="match status" value="1"/>
</dbReference>
<feature type="domain" description="MurNAc-LAA" evidence="4">
    <location>
        <begin position="185"/>
        <end position="304"/>
    </location>
</feature>
<proteinExistence type="predicted"/>
<gene>
    <name evidence="5" type="ORF">PAECIP111802_01810</name>
</gene>
<comment type="caution">
    <text evidence="5">The sequence shown here is derived from an EMBL/GenBank/DDBJ whole genome shotgun (WGS) entry which is preliminary data.</text>
</comment>
<evidence type="ECO:0000313" key="5">
    <source>
        <dbReference type="EMBL" id="CAG7632078.1"/>
    </source>
</evidence>
<dbReference type="InterPro" id="IPR050695">
    <property type="entry name" value="N-acetylmuramoyl_amidase_3"/>
</dbReference>
<evidence type="ECO:0000256" key="2">
    <source>
        <dbReference type="SAM" id="MobiDB-lite"/>
    </source>
</evidence>
<keyword evidence="3" id="KW-1133">Transmembrane helix</keyword>
<dbReference type="RefSeq" id="WP_230414780.1">
    <property type="nucleotide sequence ID" value="NZ_CAJVCE010000004.1"/>
</dbReference>
<accession>A0ABM8VFB3</accession>
<sequence>MEQDEVPGQGKRSPQRMIKLYSTVFAVAAAALLFYLLLYDLPPPAGKLPDVPQQSRTQPEPEAVAPSPVPGQEAPPVSAAAPAEESLVETPAPESVTPARAALLIVIDPGHQRKGNNEPEPVGPDSRATKPKVTSGTVGVHTRKPEYVLNLEVSELLKEQLIRQGYEVRMTRDSHDVDISNKERAKMANEAGAALSIRIHADGDASPKTKGFSVLYPSASVASARPIAESSKAAAAAILNGLKEVTGSTGRGLSERSDLSGFNWSEVPVVLVELGFMTNPEEDALLSDPDYQNKLASGIVKGIMQYVEAGEL</sequence>
<name>A0ABM8VFB3_9BACL</name>
<dbReference type="PANTHER" id="PTHR30404">
    <property type="entry name" value="N-ACETYLMURAMOYL-L-ALANINE AMIDASE"/>
    <property type="match status" value="1"/>
</dbReference>
<protein>
    <recommendedName>
        <fullName evidence="4">MurNAc-LAA domain-containing protein</fullName>
    </recommendedName>
</protein>
<dbReference type="SMART" id="SM00646">
    <property type="entry name" value="Ami_3"/>
    <property type="match status" value="1"/>
</dbReference>
<dbReference type="EMBL" id="CAJVCE010000004">
    <property type="protein sequence ID" value="CAG7632078.1"/>
    <property type="molecule type" value="Genomic_DNA"/>
</dbReference>
<dbReference type="InterPro" id="IPR002508">
    <property type="entry name" value="MurNAc-LAA_cat"/>
</dbReference>
<dbReference type="Proteomes" id="UP000730618">
    <property type="component" value="Unassembled WGS sequence"/>
</dbReference>
<keyword evidence="1" id="KW-0378">Hydrolase</keyword>